<dbReference type="InterPro" id="IPR050739">
    <property type="entry name" value="MFP"/>
</dbReference>
<dbReference type="PRINTS" id="PR01490">
    <property type="entry name" value="RTXTOXIND"/>
</dbReference>
<keyword evidence="3 9" id="KW-0813">Transport</keyword>
<proteinExistence type="inferred from homology"/>
<evidence type="ECO:0000256" key="6">
    <source>
        <dbReference type="ARBA" id="ARBA00022692"/>
    </source>
</evidence>
<dbReference type="PANTHER" id="PTHR30386:SF26">
    <property type="entry name" value="TRANSPORT PROTEIN COMB"/>
    <property type="match status" value="1"/>
</dbReference>
<accession>A0A8J7FE54</accession>
<name>A0A8J7FE54_9GAMM</name>
<dbReference type="SUPFAM" id="SSF111369">
    <property type="entry name" value="HlyD-like secretion proteins"/>
    <property type="match status" value="1"/>
</dbReference>
<feature type="domain" description="AprE-like beta-barrel" evidence="12">
    <location>
        <begin position="349"/>
        <end position="435"/>
    </location>
</feature>
<dbReference type="NCBIfam" id="TIGR01843">
    <property type="entry name" value="type_I_hlyD"/>
    <property type="match status" value="1"/>
</dbReference>
<dbReference type="RefSeq" id="WP_193953655.1">
    <property type="nucleotide sequence ID" value="NZ_JADEYS010000011.1"/>
</dbReference>
<evidence type="ECO:0000256" key="8">
    <source>
        <dbReference type="ARBA" id="ARBA00023136"/>
    </source>
</evidence>
<keyword evidence="5 9" id="KW-0997">Cell inner membrane</keyword>
<dbReference type="AlphaFoldDB" id="A0A8J7FE54"/>
<evidence type="ECO:0000256" key="5">
    <source>
        <dbReference type="ARBA" id="ARBA00022519"/>
    </source>
</evidence>
<gene>
    <name evidence="13" type="ORF">IOQ59_12195</name>
</gene>
<keyword evidence="14" id="KW-1185">Reference proteome</keyword>
<dbReference type="Gene3D" id="2.40.30.170">
    <property type="match status" value="1"/>
</dbReference>
<feature type="coiled-coil region" evidence="10">
    <location>
        <begin position="192"/>
        <end position="300"/>
    </location>
</feature>
<dbReference type="InterPro" id="IPR010129">
    <property type="entry name" value="T1SS_HlyD"/>
</dbReference>
<dbReference type="InterPro" id="IPR006144">
    <property type="entry name" value="Secretion_HlyD_CS"/>
</dbReference>
<dbReference type="PANTHER" id="PTHR30386">
    <property type="entry name" value="MEMBRANE FUSION SUBUNIT OF EMRAB-TOLC MULTIDRUG EFFLUX PUMP"/>
    <property type="match status" value="1"/>
</dbReference>
<evidence type="ECO:0000256" key="1">
    <source>
        <dbReference type="ARBA" id="ARBA00004377"/>
    </source>
</evidence>
<keyword evidence="6 9" id="KW-0812">Transmembrane</keyword>
<keyword evidence="7 9" id="KW-1133">Transmembrane helix</keyword>
<protein>
    <recommendedName>
        <fullName evidence="9">Membrane fusion protein (MFP) family protein</fullName>
    </recommendedName>
</protein>
<comment type="similarity">
    <text evidence="2 9">Belongs to the membrane fusion protein (MFP) (TC 8.A.1) family.</text>
</comment>
<keyword evidence="10" id="KW-0175">Coiled coil</keyword>
<evidence type="ECO:0000313" key="14">
    <source>
        <dbReference type="Proteomes" id="UP000640333"/>
    </source>
</evidence>
<evidence type="ECO:0000256" key="4">
    <source>
        <dbReference type="ARBA" id="ARBA00022475"/>
    </source>
</evidence>
<organism evidence="13 14">
    <name type="scientific">Pontibacterium sinense</name>
    <dbReference type="NCBI Taxonomy" id="2781979"/>
    <lineage>
        <taxon>Bacteria</taxon>
        <taxon>Pseudomonadati</taxon>
        <taxon>Pseudomonadota</taxon>
        <taxon>Gammaproteobacteria</taxon>
        <taxon>Oceanospirillales</taxon>
        <taxon>Oceanospirillaceae</taxon>
        <taxon>Pontibacterium</taxon>
    </lineage>
</organism>
<dbReference type="GO" id="GO:0005886">
    <property type="term" value="C:plasma membrane"/>
    <property type="evidence" value="ECO:0007669"/>
    <property type="project" value="UniProtKB-SubCell"/>
</dbReference>
<evidence type="ECO:0000256" key="10">
    <source>
        <dbReference type="SAM" id="Coils"/>
    </source>
</evidence>
<dbReference type="Proteomes" id="UP000640333">
    <property type="component" value="Unassembled WGS sequence"/>
</dbReference>
<dbReference type="InterPro" id="IPR058781">
    <property type="entry name" value="HH_AprE-like"/>
</dbReference>
<dbReference type="Pfam" id="PF25994">
    <property type="entry name" value="HH_AprE"/>
    <property type="match status" value="1"/>
</dbReference>
<evidence type="ECO:0000256" key="7">
    <source>
        <dbReference type="ARBA" id="ARBA00022989"/>
    </source>
</evidence>
<dbReference type="InterPro" id="IPR058982">
    <property type="entry name" value="Beta-barrel_AprE"/>
</dbReference>
<dbReference type="EMBL" id="JADEYS010000011">
    <property type="protein sequence ID" value="MBE9398019.1"/>
    <property type="molecule type" value="Genomic_DNA"/>
</dbReference>
<feature type="transmembrane region" description="Helical" evidence="9">
    <location>
        <begin position="50"/>
        <end position="68"/>
    </location>
</feature>
<keyword evidence="8 9" id="KW-0472">Membrane</keyword>
<evidence type="ECO:0000256" key="3">
    <source>
        <dbReference type="ARBA" id="ARBA00022448"/>
    </source>
</evidence>
<dbReference type="GO" id="GO:0009306">
    <property type="term" value="P:protein secretion"/>
    <property type="evidence" value="ECO:0007669"/>
    <property type="project" value="InterPro"/>
</dbReference>
<evidence type="ECO:0000256" key="2">
    <source>
        <dbReference type="ARBA" id="ARBA00009477"/>
    </source>
</evidence>
<feature type="domain" description="AprE-like long alpha-helical hairpin" evidence="11">
    <location>
        <begin position="125"/>
        <end position="307"/>
    </location>
</feature>
<evidence type="ECO:0000313" key="13">
    <source>
        <dbReference type="EMBL" id="MBE9398019.1"/>
    </source>
</evidence>
<evidence type="ECO:0000259" key="11">
    <source>
        <dbReference type="Pfam" id="PF25994"/>
    </source>
</evidence>
<dbReference type="Gene3D" id="2.40.50.100">
    <property type="match status" value="1"/>
</dbReference>
<keyword evidence="4 9" id="KW-1003">Cell membrane</keyword>
<evidence type="ECO:0000259" key="12">
    <source>
        <dbReference type="Pfam" id="PF26002"/>
    </source>
</evidence>
<comment type="caution">
    <text evidence="13">The sequence shown here is derived from an EMBL/GenBank/DDBJ whole genome shotgun (WGS) entry which is preliminary data.</text>
</comment>
<sequence length="458" mass="50891">MSDQPHSDPPKLRFQSNFEQGIPVEDANNLNWLEDADRAMLEQNPLKARALLYGVALVVIVLICWSAYAEIDEVTRGEGKVIPSRQVQVIQSQDGGVVTELAVVEGQTVEAGQLLVKLDATRSVASFRENRAELVALQIKAARLRAVAEEMAFTPNDDLRELAPGVVEQEMTLYHSSQAELTAAKNIAGKQLRQREQERQESRALKAQLDRAYDFAQQELNASEPLLESGAVSPIDLLKLRREVSRLRGERQQAGAKIQRTKEAIAEAKDKLREVELEFKNNIREELSRTTARINTLMESSRGLSDRVAQTAVRSPVRGTVKRLFYNTIGGVVLPGREIVEIVPLDDALLLEAKISPRDIAFLRPGQNALVKFTAYDFVVYGGLDASLEHISADTVLDDKGNPFYIVRVKTLESSLGEGKPIIPGMVAEVDILTGKKSILNYLLKPVFRAKQYALTER</sequence>
<comment type="subcellular location">
    <subcellularLocation>
        <location evidence="1 9">Cell inner membrane</location>
        <topology evidence="1 9">Single-pass membrane protein</topology>
    </subcellularLocation>
</comment>
<evidence type="ECO:0000256" key="9">
    <source>
        <dbReference type="RuleBase" id="RU365093"/>
    </source>
</evidence>
<dbReference type="PROSITE" id="PS00543">
    <property type="entry name" value="HLYD_FAMILY"/>
    <property type="match status" value="1"/>
</dbReference>
<reference evidence="13" key="1">
    <citation type="submission" date="2020-10" db="EMBL/GenBank/DDBJ databases">
        <title>Bacterium isolated from coastal waters sediment.</title>
        <authorList>
            <person name="Chen R.-J."/>
            <person name="Lu D.-C."/>
            <person name="Zhu K.-L."/>
            <person name="Du Z.-J."/>
        </authorList>
    </citation>
    <scope>NUCLEOTIDE SEQUENCE</scope>
    <source>
        <strain evidence="13">N1Y112</strain>
    </source>
</reference>
<dbReference type="Pfam" id="PF26002">
    <property type="entry name" value="Beta-barrel_AprE"/>
    <property type="match status" value="1"/>
</dbReference>